<dbReference type="InterPro" id="IPR051446">
    <property type="entry name" value="HTH_trans_reg/aminotransferase"/>
</dbReference>
<dbReference type="Pfam" id="PF00392">
    <property type="entry name" value="GntR"/>
    <property type="match status" value="1"/>
</dbReference>
<dbReference type="CDD" id="cd00609">
    <property type="entry name" value="AAT_like"/>
    <property type="match status" value="1"/>
</dbReference>
<keyword evidence="8" id="KW-1185">Reference proteome</keyword>
<keyword evidence="4" id="KW-0238">DNA-binding</keyword>
<keyword evidence="7" id="KW-0808">Transferase</keyword>
<comment type="similarity">
    <text evidence="1">In the C-terminal section; belongs to the class-I pyridoxal-phosphate-dependent aminotransferase family.</text>
</comment>
<reference evidence="7 8" key="1">
    <citation type="submission" date="2021-03" db="EMBL/GenBank/DDBJ databases">
        <title>Genomic Encyclopedia of Type Strains, Phase IV (KMG-IV): sequencing the most valuable type-strain genomes for metagenomic binning, comparative biology and taxonomic classification.</title>
        <authorList>
            <person name="Goeker M."/>
        </authorList>
    </citation>
    <scope>NUCLEOTIDE SEQUENCE [LARGE SCALE GENOMIC DNA]</scope>
    <source>
        <strain evidence="7 8">DSM 1289</strain>
    </source>
</reference>
<dbReference type="GO" id="GO:0008483">
    <property type="term" value="F:transaminase activity"/>
    <property type="evidence" value="ECO:0007669"/>
    <property type="project" value="UniProtKB-KW"/>
</dbReference>
<dbReference type="Proteomes" id="UP000767291">
    <property type="component" value="Unassembled WGS sequence"/>
</dbReference>
<evidence type="ECO:0000313" key="8">
    <source>
        <dbReference type="Proteomes" id="UP000767291"/>
    </source>
</evidence>
<organism evidence="7 8">
    <name type="scientific">Metaclostridioides mangenotii</name>
    <dbReference type="NCBI Taxonomy" id="1540"/>
    <lineage>
        <taxon>Bacteria</taxon>
        <taxon>Bacillati</taxon>
        <taxon>Bacillota</taxon>
        <taxon>Clostridia</taxon>
        <taxon>Peptostreptococcales</taxon>
        <taxon>Peptostreptococcaceae</taxon>
        <taxon>Metaclostridioides</taxon>
    </lineage>
</organism>
<evidence type="ECO:0000256" key="1">
    <source>
        <dbReference type="ARBA" id="ARBA00005384"/>
    </source>
</evidence>
<sequence length="472" mass="54630">MIFIDKKSKTPYYLQIYSKLQADILNKKLKSGDVLKGSRMLSKEIGVGRNTVDNAYSQLAAEGYIESKKGVGFIVQDINEVNLSITNTESNQSFKYESKNLKDNNILYNLSYGDFTDDLFPAIQWKKYMLDALSEKNMCKINKCIDGKGDILLRKQLVSYLNNSRGVCCNEDQIIITSGLQHSLEIICKLIFSDGGTIGFEEPGYDGAKVVFKNNNLKIEALEVDDKGLKISELENHKNSNLNAIYITPSHQFPTGATMPINRRYELLNWSYINNTYIIEDDYDSEFGYNTNPIPSLQSIDKNDKVIYLGTFSKTLSPSIRIGYFVLPRHLLNIYNQTFDKYNNSVSWVDQYILSKFIETGFYERHVRKLRLKFKKRFDLFINEITNMNSEIKIHQNGTGLYFILEFPKKYSQDWLIKKALDEQIIVYPTIQYWQNKEHCPKNTLFIAFSQIDILDIPDCISRLNKAWFSDI</sequence>
<dbReference type="InterPro" id="IPR004839">
    <property type="entry name" value="Aminotransferase_I/II_large"/>
</dbReference>
<dbReference type="SUPFAM" id="SSF46785">
    <property type="entry name" value="Winged helix' DNA-binding domain"/>
    <property type="match status" value="1"/>
</dbReference>
<dbReference type="InterPro" id="IPR015421">
    <property type="entry name" value="PyrdxlP-dep_Trfase_major"/>
</dbReference>
<evidence type="ECO:0000256" key="3">
    <source>
        <dbReference type="ARBA" id="ARBA00023015"/>
    </source>
</evidence>
<dbReference type="SMART" id="SM00345">
    <property type="entry name" value="HTH_GNTR"/>
    <property type="match status" value="1"/>
</dbReference>
<accession>A0ABS4EC43</accession>
<dbReference type="InterPro" id="IPR000524">
    <property type="entry name" value="Tscrpt_reg_HTH_GntR"/>
</dbReference>
<dbReference type="InterPro" id="IPR036388">
    <property type="entry name" value="WH-like_DNA-bd_sf"/>
</dbReference>
<keyword evidence="3" id="KW-0805">Transcription regulation</keyword>
<dbReference type="PANTHER" id="PTHR46577">
    <property type="entry name" value="HTH-TYPE TRANSCRIPTIONAL REGULATORY PROTEIN GABR"/>
    <property type="match status" value="1"/>
</dbReference>
<dbReference type="Pfam" id="PF00155">
    <property type="entry name" value="Aminotran_1_2"/>
    <property type="match status" value="1"/>
</dbReference>
<evidence type="ECO:0000256" key="5">
    <source>
        <dbReference type="ARBA" id="ARBA00023163"/>
    </source>
</evidence>
<evidence type="ECO:0000256" key="4">
    <source>
        <dbReference type="ARBA" id="ARBA00023125"/>
    </source>
</evidence>
<dbReference type="SUPFAM" id="SSF53383">
    <property type="entry name" value="PLP-dependent transferases"/>
    <property type="match status" value="1"/>
</dbReference>
<proteinExistence type="inferred from homology"/>
<keyword evidence="5" id="KW-0804">Transcription</keyword>
<evidence type="ECO:0000259" key="6">
    <source>
        <dbReference type="PROSITE" id="PS50949"/>
    </source>
</evidence>
<keyword evidence="7" id="KW-0032">Aminotransferase</keyword>
<dbReference type="CDD" id="cd07377">
    <property type="entry name" value="WHTH_GntR"/>
    <property type="match status" value="1"/>
</dbReference>
<evidence type="ECO:0000256" key="2">
    <source>
        <dbReference type="ARBA" id="ARBA00022898"/>
    </source>
</evidence>
<dbReference type="PANTHER" id="PTHR46577:SF1">
    <property type="entry name" value="HTH-TYPE TRANSCRIPTIONAL REGULATORY PROTEIN GABR"/>
    <property type="match status" value="1"/>
</dbReference>
<name>A0ABS4EC43_9FIRM</name>
<comment type="caution">
    <text evidence="7">The sequence shown here is derived from an EMBL/GenBank/DDBJ whole genome shotgun (WGS) entry which is preliminary data.</text>
</comment>
<dbReference type="Gene3D" id="1.10.10.10">
    <property type="entry name" value="Winged helix-like DNA-binding domain superfamily/Winged helix DNA-binding domain"/>
    <property type="match status" value="1"/>
</dbReference>
<dbReference type="RefSeq" id="WP_209456899.1">
    <property type="nucleotide sequence ID" value="NZ_BAAACS010000011.1"/>
</dbReference>
<protein>
    <submittedName>
        <fullName evidence="7">GntR family transcriptional regulator/MocR family aminotransferase</fullName>
    </submittedName>
</protein>
<dbReference type="PROSITE" id="PS50949">
    <property type="entry name" value="HTH_GNTR"/>
    <property type="match status" value="1"/>
</dbReference>
<dbReference type="Gene3D" id="3.40.640.10">
    <property type="entry name" value="Type I PLP-dependent aspartate aminotransferase-like (Major domain)"/>
    <property type="match status" value="1"/>
</dbReference>
<dbReference type="InterPro" id="IPR036390">
    <property type="entry name" value="WH_DNA-bd_sf"/>
</dbReference>
<evidence type="ECO:0000313" key="7">
    <source>
        <dbReference type="EMBL" id="MBP1855471.1"/>
    </source>
</evidence>
<feature type="domain" description="HTH gntR-type" evidence="6">
    <location>
        <begin position="10"/>
        <end position="78"/>
    </location>
</feature>
<dbReference type="InterPro" id="IPR015424">
    <property type="entry name" value="PyrdxlP-dep_Trfase"/>
</dbReference>
<dbReference type="EMBL" id="JAGGJX010000003">
    <property type="protein sequence ID" value="MBP1855471.1"/>
    <property type="molecule type" value="Genomic_DNA"/>
</dbReference>
<keyword evidence="2" id="KW-0663">Pyridoxal phosphate</keyword>
<gene>
    <name evidence="7" type="ORF">J2Z43_001866</name>
</gene>